<keyword evidence="2" id="KW-1185">Reference proteome</keyword>
<dbReference type="EMBL" id="BBML01000001">
    <property type="protein sequence ID" value="GAK95676.1"/>
    <property type="molecule type" value="Genomic_DNA"/>
</dbReference>
<dbReference type="Proteomes" id="UP000029221">
    <property type="component" value="Unassembled WGS sequence"/>
</dbReference>
<organism evidence="1 2">
    <name type="scientific">Nonlabens tegetincola</name>
    <dbReference type="NCBI Taxonomy" id="323273"/>
    <lineage>
        <taxon>Bacteria</taxon>
        <taxon>Pseudomonadati</taxon>
        <taxon>Bacteroidota</taxon>
        <taxon>Flavobacteriia</taxon>
        <taxon>Flavobacteriales</taxon>
        <taxon>Flavobacteriaceae</taxon>
        <taxon>Nonlabens</taxon>
    </lineage>
</organism>
<reference evidence="1" key="1">
    <citation type="journal article" date="2014" name="Genome Announc.">
        <title>Draft Genome Sequences of Marine Flavobacterium Nonlabens Strains NR17, NR24, NR27, NR32, NR33, and Ara13.</title>
        <authorList>
            <person name="Nakanishi M."/>
            <person name="Meirelles P."/>
            <person name="Suzuki R."/>
            <person name="Takatani N."/>
            <person name="Mino S."/>
            <person name="Suda W."/>
            <person name="Oshima K."/>
            <person name="Hattori M."/>
            <person name="Ohkuma M."/>
            <person name="Hosokawa M."/>
            <person name="Miyashita K."/>
            <person name="Thompson F.L."/>
            <person name="Niwa A."/>
            <person name="Sawabe T."/>
            <person name="Sawabe T."/>
        </authorList>
    </citation>
    <scope>NUCLEOTIDE SEQUENCE [LARGE SCALE GENOMIC DNA]</scope>
    <source>
        <strain evidence="1">JCM 19294</strain>
    </source>
</reference>
<evidence type="ECO:0000313" key="1">
    <source>
        <dbReference type="EMBL" id="GAK95676.1"/>
    </source>
</evidence>
<accession>A0A090QJF9</accession>
<gene>
    <name evidence="1" type="ORF">JCM19294_2458</name>
</gene>
<comment type="caution">
    <text evidence="1">The sequence shown here is derived from an EMBL/GenBank/DDBJ whole genome shotgun (WGS) entry which is preliminary data.</text>
</comment>
<protein>
    <submittedName>
        <fullName evidence="1">Uncharacterized protein</fullName>
    </submittedName>
</protein>
<proteinExistence type="predicted"/>
<dbReference type="AlphaFoldDB" id="A0A090QJF9"/>
<sequence length="41" mass="5234">MRHFILFCEWFVSRFRESEFFNNSLKQQIKVIVTTFYRQKE</sequence>
<name>A0A090QJF9_9FLAO</name>
<evidence type="ECO:0000313" key="2">
    <source>
        <dbReference type="Proteomes" id="UP000029221"/>
    </source>
</evidence>